<evidence type="ECO:0000256" key="1">
    <source>
        <dbReference type="PROSITE-ProRule" id="PRU00042"/>
    </source>
</evidence>
<dbReference type="PANTHER" id="PTHR33845:SF1">
    <property type="entry name" value="C2H2-TYPE DOMAIN-CONTAINING PROTEIN"/>
    <property type="match status" value="1"/>
</dbReference>
<evidence type="ECO:0000313" key="5">
    <source>
        <dbReference type="Proteomes" id="UP001159427"/>
    </source>
</evidence>
<comment type="caution">
    <text evidence="4">The sequence shown here is derived from an EMBL/GenBank/DDBJ whole genome shotgun (WGS) entry which is preliminary data.</text>
</comment>
<evidence type="ECO:0000313" key="4">
    <source>
        <dbReference type="EMBL" id="CAH3191955.1"/>
    </source>
</evidence>
<feature type="domain" description="C2H2-type" evidence="3">
    <location>
        <begin position="213"/>
        <end position="234"/>
    </location>
</feature>
<evidence type="ECO:0000256" key="2">
    <source>
        <dbReference type="SAM" id="MobiDB-lite"/>
    </source>
</evidence>
<dbReference type="Proteomes" id="UP001159427">
    <property type="component" value="Unassembled WGS sequence"/>
</dbReference>
<keyword evidence="1" id="KW-0863">Zinc-finger</keyword>
<gene>
    <name evidence="4" type="ORF">PEVE_00022959</name>
</gene>
<organism evidence="4 5">
    <name type="scientific">Porites evermanni</name>
    <dbReference type="NCBI Taxonomy" id="104178"/>
    <lineage>
        <taxon>Eukaryota</taxon>
        <taxon>Metazoa</taxon>
        <taxon>Cnidaria</taxon>
        <taxon>Anthozoa</taxon>
        <taxon>Hexacorallia</taxon>
        <taxon>Scleractinia</taxon>
        <taxon>Fungiina</taxon>
        <taxon>Poritidae</taxon>
        <taxon>Porites</taxon>
    </lineage>
</organism>
<feature type="compositionally biased region" description="Basic and acidic residues" evidence="2">
    <location>
        <begin position="164"/>
        <end position="175"/>
    </location>
</feature>
<proteinExistence type="predicted"/>
<name>A0ABN8SL23_9CNID</name>
<dbReference type="PANTHER" id="PTHR33845">
    <property type="entry name" value="C2H2-TYPE DOMAIN-CONTAINING PROTEIN"/>
    <property type="match status" value="1"/>
</dbReference>
<feature type="region of interest" description="Disordered" evidence="2">
    <location>
        <begin position="162"/>
        <end position="215"/>
    </location>
</feature>
<keyword evidence="5" id="KW-1185">Reference proteome</keyword>
<dbReference type="EMBL" id="CALNXI010003047">
    <property type="protein sequence ID" value="CAH3191955.1"/>
    <property type="molecule type" value="Genomic_DNA"/>
</dbReference>
<evidence type="ECO:0000259" key="3">
    <source>
        <dbReference type="PROSITE" id="PS50157"/>
    </source>
</evidence>
<accession>A0ABN8SL23</accession>
<feature type="compositionally biased region" description="Acidic residues" evidence="2">
    <location>
        <begin position="176"/>
        <end position="197"/>
    </location>
</feature>
<feature type="compositionally biased region" description="Basic and acidic residues" evidence="2">
    <location>
        <begin position="198"/>
        <end position="210"/>
    </location>
</feature>
<dbReference type="PROSITE" id="PS50157">
    <property type="entry name" value="ZINC_FINGER_C2H2_2"/>
    <property type="match status" value="1"/>
</dbReference>
<dbReference type="InterPro" id="IPR013087">
    <property type="entry name" value="Znf_C2H2_type"/>
</dbReference>
<sequence length="234" mass="25812">MEMMTFVHIFDSCNQDSRTVLAILNDVFHRLKGVMPQLQSVYLRQDNAGCYYCSLSIVTARQVAEVNGLRLARMDFSDAQGGKGPCDRKAATIKSHIAVYLNSGHDIETASQMLEAISSFNGVAGLQAMICSPPTSPLRTSINSSDNSVKVNFVPIKPRRIKKPTADLKDDQNDGKDDDDNDIDDDCDNDDDDDDDHGESIGHDSDKPKDALFSCPEEGCAKSYQRYSSLLNHI</sequence>
<reference evidence="4 5" key="1">
    <citation type="submission" date="2022-05" db="EMBL/GenBank/DDBJ databases">
        <authorList>
            <consortium name="Genoscope - CEA"/>
            <person name="William W."/>
        </authorList>
    </citation>
    <scope>NUCLEOTIDE SEQUENCE [LARGE SCALE GENOMIC DNA]</scope>
</reference>
<protein>
    <recommendedName>
        <fullName evidence="3">C2H2-type domain-containing protein</fullName>
    </recommendedName>
</protein>
<keyword evidence="1" id="KW-0862">Zinc</keyword>
<keyword evidence="1" id="KW-0479">Metal-binding</keyword>